<keyword evidence="2" id="KW-0489">Methyltransferase</keyword>
<reference evidence="2 3" key="1">
    <citation type="journal article" date="2021" name="Sci. Rep.">
        <title>Phenotypic and genomic hallmarks of a novel, potentially pathogenic rapidly growing Mycobacterium species related to the Mycobacterium fortuitum complex.</title>
        <authorList>
            <person name="Gharbi R."/>
            <person name="Khanna V."/>
            <person name="Frigui W."/>
            <person name="Mhenni B."/>
            <person name="Brosch R."/>
            <person name="Mardassi H."/>
        </authorList>
    </citation>
    <scope>NUCLEOTIDE SEQUENCE [LARGE SCALE GENOMIC DNA]</scope>
    <source>
        <strain evidence="2 3">TNTM28</strain>
    </source>
</reference>
<comment type="caution">
    <text evidence="2">The sequence shown here is derived from an EMBL/GenBank/DDBJ whole genome shotgun (WGS) entry which is preliminary data.</text>
</comment>
<keyword evidence="2" id="KW-0808">Transferase</keyword>
<dbReference type="GO" id="GO:0032259">
    <property type="term" value="P:methylation"/>
    <property type="evidence" value="ECO:0007669"/>
    <property type="project" value="UniProtKB-KW"/>
</dbReference>
<organism evidence="2 3">
    <name type="scientific">[Mycobacterium] fortunisiensis</name>
    <dbReference type="NCBI Taxonomy" id="2600579"/>
    <lineage>
        <taxon>Bacteria</taxon>
        <taxon>Bacillati</taxon>
        <taxon>Actinomycetota</taxon>
        <taxon>Actinomycetes</taxon>
        <taxon>Mycobacteriales</taxon>
        <taxon>Mycobacteriaceae</taxon>
        <taxon>Mycolicibacterium</taxon>
    </lineage>
</organism>
<name>A0ABS6KQ60_9MYCO</name>
<gene>
    <name evidence="2" type="ORF">FR943_18145</name>
</gene>
<feature type="domain" description="Methyltransferase" evidence="1">
    <location>
        <begin position="43"/>
        <end position="128"/>
    </location>
</feature>
<accession>A0ABS6KQ60</accession>
<dbReference type="EMBL" id="VOMB01000020">
    <property type="protein sequence ID" value="MBU9765757.1"/>
    <property type="molecule type" value="Genomic_DNA"/>
</dbReference>
<proteinExistence type="predicted"/>
<dbReference type="GO" id="GO:0008168">
    <property type="term" value="F:methyltransferase activity"/>
    <property type="evidence" value="ECO:0007669"/>
    <property type="project" value="UniProtKB-KW"/>
</dbReference>
<keyword evidence="3" id="KW-1185">Reference proteome</keyword>
<dbReference type="InterPro" id="IPR041698">
    <property type="entry name" value="Methyltransf_25"/>
</dbReference>
<protein>
    <submittedName>
        <fullName evidence="2">Class I SAM-dependent methyltransferase</fullName>
    </submittedName>
</protein>
<evidence type="ECO:0000313" key="2">
    <source>
        <dbReference type="EMBL" id="MBU9765757.1"/>
    </source>
</evidence>
<dbReference type="Proteomes" id="UP000812982">
    <property type="component" value="Unassembled WGS sequence"/>
</dbReference>
<dbReference type="RefSeq" id="WP_217159595.1">
    <property type="nucleotide sequence ID" value="NZ_VOMB01000020.1"/>
</dbReference>
<evidence type="ECO:0000313" key="3">
    <source>
        <dbReference type="Proteomes" id="UP000812982"/>
    </source>
</evidence>
<evidence type="ECO:0000259" key="1">
    <source>
        <dbReference type="Pfam" id="PF13649"/>
    </source>
</evidence>
<sequence>MSQQDRLDWDTTYRGVDVAAGEPRLPAVFAAHSDLFPTTGTALDIACGTGAASVWLARRGLRVHGMDVSPVAIGHCGELAVRHGVAELAQFGVVDLDGGLPAGPSVDVVLCHRFRDRRLYRPMIERLASGGILAVCVLSEVGAAPGRFRAAPGELRDAFAALDVIDADEGGGQAWLLARAATTAWR</sequence>
<dbReference type="Pfam" id="PF13649">
    <property type="entry name" value="Methyltransf_25"/>
    <property type="match status" value="1"/>
</dbReference>
<dbReference type="CDD" id="cd02440">
    <property type="entry name" value="AdoMet_MTases"/>
    <property type="match status" value="1"/>
</dbReference>